<dbReference type="Proteomes" id="UP000181917">
    <property type="component" value="Unassembled WGS sequence"/>
</dbReference>
<feature type="signal peptide" evidence="2">
    <location>
        <begin position="1"/>
        <end position="39"/>
    </location>
</feature>
<protein>
    <submittedName>
        <fullName evidence="3">Uncharacterized protein</fullName>
    </submittedName>
</protein>
<proteinExistence type="predicted"/>
<evidence type="ECO:0000313" key="3">
    <source>
        <dbReference type="EMBL" id="SDQ73772.1"/>
    </source>
</evidence>
<gene>
    <name evidence="3" type="ORF">SAMN04489742_2359</name>
</gene>
<dbReference type="EMBL" id="FNKH01000002">
    <property type="protein sequence ID" value="SDQ73772.1"/>
    <property type="molecule type" value="Genomic_DNA"/>
</dbReference>
<sequence length="294" mass="31032">MINEDSKTGVRRYKRWLPALMLCLLVSAVGLGAAPAADAAPNRGGGKGDSGGSTDLLGDDVSWPQCGKALPDNPAFAIIGVTGGLANNTNPCLSEQLAWAEEETLTDATGQPDVALYVNTANAGHAGSWWPKSNVYPEDVDDPDSVVVDNPYGECSGAENAACAYMYGWAKAYDDANIRGISNPGDYLWWLDVETENSWSTDRVANAADLEGMTDYFEGIGAEVGIYSTNFQWGQIVGQVSPDSSLAALPSWLAGARTVNGAKNNCASPPLTPGGHVSVTQFVSRGFDYDYSCI</sequence>
<dbReference type="Gene3D" id="3.20.20.80">
    <property type="entry name" value="Glycosidases"/>
    <property type="match status" value="1"/>
</dbReference>
<feature type="chain" id="PRO_5010183427" evidence="2">
    <location>
        <begin position="40"/>
        <end position="294"/>
    </location>
</feature>
<dbReference type="RefSeq" id="WP_074700567.1">
    <property type="nucleotide sequence ID" value="NZ_CP018863.1"/>
</dbReference>
<reference evidence="3 4" key="1">
    <citation type="submission" date="2016-10" db="EMBL/GenBank/DDBJ databases">
        <authorList>
            <person name="de Groot N.N."/>
        </authorList>
    </citation>
    <scope>NUCLEOTIDE SEQUENCE [LARGE SCALE GENOMIC DNA]</scope>
    <source>
        <strain evidence="3 4">DSM 20117</strain>
    </source>
</reference>
<dbReference type="KEGG" id="acry:AC20117_05630"/>
<evidence type="ECO:0000256" key="1">
    <source>
        <dbReference type="SAM" id="MobiDB-lite"/>
    </source>
</evidence>
<dbReference type="InterPro" id="IPR017853">
    <property type="entry name" value="GH"/>
</dbReference>
<feature type="region of interest" description="Disordered" evidence="1">
    <location>
        <begin position="38"/>
        <end position="58"/>
    </location>
</feature>
<keyword evidence="4" id="KW-1185">Reference proteome</keyword>
<evidence type="ECO:0000256" key="2">
    <source>
        <dbReference type="SAM" id="SignalP"/>
    </source>
</evidence>
<keyword evidence="2" id="KW-0732">Signal</keyword>
<dbReference type="STRING" id="37928.SAMN04489742_2359"/>
<name>A0A1H1DBF3_9MICC</name>
<dbReference type="SUPFAM" id="SSF51445">
    <property type="entry name" value="(Trans)glycosidases"/>
    <property type="match status" value="1"/>
</dbReference>
<organism evidence="3 4">
    <name type="scientific">Crystallibacter crystallopoietes</name>
    <dbReference type="NCBI Taxonomy" id="37928"/>
    <lineage>
        <taxon>Bacteria</taxon>
        <taxon>Bacillati</taxon>
        <taxon>Actinomycetota</taxon>
        <taxon>Actinomycetes</taxon>
        <taxon>Micrococcales</taxon>
        <taxon>Micrococcaceae</taxon>
        <taxon>Crystallibacter</taxon>
    </lineage>
</organism>
<evidence type="ECO:0000313" key="4">
    <source>
        <dbReference type="Proteomes" id="UP000181917"/>
    </source>
</evidence>
<accession>A0A1H1DBF3</accession>
<dbReference type="AlphaFoldDB" id="A0A1H1DBF3"/>